<dbReference type="EMBL" id="JAJSOF020000015">
    <property type="protein sequence ID" value="KAJ4442230.1"/>
    <property type="molecule type" value="Genomic_DNA"/>
</dbReference>
<dbReference type="SUPFAM" id="SSF53098">
    <property type="entry name" value="Ribonuclease H-like"/>
    <property type="match status" value="1"/>
</dbReference>
<comment type="caution">
    <text evidence="1">The sequence shown here is derived from an EMBL/GenBank/DDBJ whole genome shotgun (WGS) entry which is preliminary data.</text>
</comment>
<proteinExistence type="predicted"/>
<keyword evidence="2" id="KW-1185">Reference proteome</keyword>
<evidence type="ECO:0000313" key="2">
    <source>
        <dbReference type="Proteomes" id="UP001148838"/>
    </source>
</evidence>
<reference evidence="1 2" key="1">
    <citation type="journal article" date="2022" name="Allergy">
        <title>Genome assembly and annotation of Periplaneta americana reveal a comprehensive cockroach allergen profile.</title>
        <authorList>
            <person name="Wang L."/>
            <person name="Xiong Q."/>
            <person name="Saelim N."/>
            <person name="Wang L."/>
            <person name="Nong W."/>
            <person name="Wan A.T."/>
            <person name="Shi M."/>
            <person name="Liu X."/>
            <person name="Cao Q."/>
            <person name="Hui J.H.L."/>
            <person name="Sookrung N."/>
            <person name="Leung T.F."/>
            <person name="Tungtrongchitr A."/>
            <person name="Tsui S.K.W."/>
        </authorList>
    </citation>
    <scope>NUCLEOTIDE SEQUENCE [LARGE SCALE GENOMIC DNA]</scope>
    <source>
        <strain evidence="1">PWHHKU_190912</strain>
    </source>
</reference>
<sequence>MLAVWERKVLRKIYGPHFENGQFRSRTNKELMELYGEPSIVSFIKKGRLRWLGHLERMPEGRLPKRALYGHPGGLRKRGRPRLRRLQDVEDDLRRDPTIARDIAFIKSHYVFLVPIINPLESSGKLVYTQLGLIEEVTEKINLVPGYVGEKVSEKLKSLLQKNPGLTVVRIVADILAGKAPQHECAVPVHLIPTFKYALVSSVDVERSFSAYKMVLSEKRCSFSMENLEKVLVVYSGSNYGHVQ</sequence>
<evidence type="ECO:0008006" key="3">
    <source>
        <dbReference type="Google" id="ProtNLM"/>
    </source>
</evidence>
<organism evidence="1 2">
    <name type="scientific">Periplaneta americana</name>
    <name type="common">American cockroach</name>
    <name type="synonym">Blatta americana</name>
    <dbReference type="NCBI Taxonomy" id="6978"/>
    <lineage>
        <taxon>Eukaryota</taxon>
        <taxon>Metazoa</taxon>
        <taxon>Ecdysozoa</taxon>
        <taxon>Arthropoda</taxon>
        <taxon>Hexapoda</taxon>
        <taxon>Insecta</taxon>
        <taxon>Pterygota</taxon>
        <taxon>Neoptera</taxon>
        <taxon>Polyneoptera</taxon>
        <taxon>Dictyoptera</taxon>
        <taxon>Blattodea</taxon>
        <taxon>Blattoidea</taxon>
        <taxon>Blattidae</taxon>
        <taxon>Blattinae</taxon>
        <taxon>Periplaneta</taxon>
    </lineage>
</organism>
<name>A0ABQ8T968_PERAM</name>
<dbReference type="Proteomes" id="UP001148838">
    <property type="component" value="Unassembled WGS sequence"/>
</dbReference>
<evidence type="ECO:0000313" key="1">
    <source>
        <dbReference type="EMBL" id="KAJ4442230.1"/>
    </source>
</evidence>
<protein>
    <recommendedName>
        <fullName evidence="3">DUF659 domain-containing protein</fullName>
    </recommendedName>
</protein>
<gene>
    <name evidence="1" type="ORF">ANN_12096</name>
</gene>
<dbReference type="InterPro" id="IPR012337">
    <property type="entry name" value="RNaseH-like_sf"/>
</dbReference>
<accession>A0ABQ8T968</accession>